<comment type="caution">
    <text evidence="1">The sequence shown here is derived from an EMBL/GenBank/DDBJ whole genome shotgun (WGS) entry which is preliminary data.</text>
</comment>
<name>A0A8H7PZB3_9FUNG</name>
<protein>
    <submittedName>
        <fullName evidence="1">Uncharacterized protein</fullName>
    </submittedName>
</protein>
<evidence type="ECO:0000313" key="1">
    <source>
        <dbReference type="EMBL" id="KAG2182650.1"/>
    </source>
</evidence>
<gene>
    <name evidence="1" type="ORF">INT44_005629</name>
</gene>
<organism evidence="1 2">
    <name type="scientific">Umbelopsis vinacea</name>
    <dbReference type="NCBI Taxonomy" id="44442"/>
    <lineage>
        <taxon>Eukaryota</taxon>
        <taxon>Fungi</taxon>
        <taxon>Fungi incertae sedis</taxon>
        <taxon>Mucoromycota</taxon>
        <taxon>Mucoromycotina</taxon>
        <taxon>Umbelopsidomycetes</taxon>
        <taxon>Umbelopsidales</taxon>
        <taxon>Umbelopsidaceae</taxon>
        <taxon>Umbelopsis</taxon>
    </lineage>
</organism>
<dbReference type="EMBL" id="JAEPRA010000007">
    <property type="protein sequence ID" value="KAG2182650.1"/>
    <property type="molecule type" value="Genomic_DNA"/>
</dbReference>
<dbReference type="OrthoDB" id="2349213at2759"/>
<reference evidence="1" key="1">
    <citation type="submission" date="2020-12" db="EMBL/GenBank/DDBJ databases">
        <title>Metabolic potential, ecology and presence of endohyphal bacteria is reflected in genomic diversity of Mucoromycotina.</title>
        <authorList>
            <person name="Muszewska A."/>
            <person name="Okrasinska A."/>
            <person name="Steczkiewicz K."/>
            <person name="Drgas O."/>
            <person name="Orlowska M."/>
            <person name="Perlinska-Lenart U."/>
            <person name="Aleksandrzak-Piekarczyk T."/>
            <person name="Szatraj K."/>
            <person name="Zielenkiewicz U."/>
            <person name="Pilsyk S."/>
            <person name="Malc E."/>
            <person name="Mieczkowski P."/>
            <person name="Kruszewska J.S."/>
            <person name="Biernat P."/>
            <person name="Pawlowska J."/>
        </authorList>
    </citation>
    <scope>NUCLEOTIDE SEQUENCE</scope>
    <source>
        <strain evidence="1">WA0000051536</strain>
    </source>
</reference>
<accession>A0A8H7PZB3</accession>
<proteinExistence type="predicted"/>
<keyword evidence="2" id="KW-1185">Reference proteome</keyword>
<sequence>MTKINVFTDNSTDSKRIAPLLEEGIHGVGGHTVQVKDIAHQPQTAASTDFSESHAKNLDIDLLLADAFLFSTTGALSVFEKHFFSNDPNDEKPLKGKLIGVVLSDKTTFDQGISHPLDKKLLDKLTAHGLQYAPINVNGHSDEDLRHAGKLFGEAARELKG</sequence>
<dbReference type="Proteomes" id="UP000612746">
    <property type="component" value="Unassembled WGS sequence"/>
</dbReference>
<dbReference type="AlphaFoldDB" id="A0A8H7PZB3"/>
<evidence type="ECO:0000313" key="2">
    <source>
        <dbReference type="Proteomes" id="UP000612746"/>
    </source>
</evidence>